<evidence type="ECO:0000256" key="1">
    <source>
        <dbReference type="SAM" id="SignalP"/>
    </source>
</evidence>
<feature type="signal peptide" evidence="1">
    <location>
        <begin position="1"/>
        <end position="19"/>
    </location>
</feature>
<accession>A0AAF3J5R3</accession>
<dbReference type="WBParaSite" id="MBELARI_LOCUS17912">
    <property type="protein sequence ID" value="MBELARI_LOCUS17912"/>
    <property type="gene ID" value="MBELARI_LOCUS17912"/>
</dbReference>
<keyword evidence="1" id="KW-0732">Signal</keyword>
<dbReference type="Proteomes" id="UP000887575">
    <property type="component" value="Unassembled WGS sequence"/>
</dbReference>
<evidence type="ECO:0000313" key="3">
    <source>
        <dbReference type="WBParaSite" id="MBELARI_LOCUS17912"/>
    </source>
</evidence>
<feature type="chain" id="PRO_5042213664" evidence="1">
    <location>
        <begin position="20"/>
        <end position="265"/>
    </location>
</feature>
<dbReference type="AlphaFoldDB" id="A0AAF3J5R3"/>
<name>A0AAF3J5R3_9BILA</name>
<protein>
    <submittedName>
        <fullName evidence="3">Uncharacterized protein</fullName>
    </submittedName>
</protein>
<proteinExistence type="predicted"/>
<organism evidence="2 3">
    <name type="scientific">Mesorhabditis belari</name>
    <dbReference type="NCBI Taxonomy" id="2138241"/>
    <lineage>
        <taxon>Eukaryota</taxon>
        <taxon>Metazoa</taxon>
        <taxon>Ecdysozoa</taxon>
        <taxon>Nematoda</taxon>
        <taxon>Chromadorea</taxon>
        <taxon>Rhabditida</taxon>
        <taxon>Rhabditina</taxon>
        <taxon>Rhabditomorpha</taxon>
        <taxon>Rhabditoidea</taxon>
        <taxon>Rhabditidae</taxon>
        <taxon>Mesorhabditinae</taxon>
        <taxon>Mesorhabditis</taxon>
    </lineage>
</organism>
<keyword evidence="2" id="KW-1185">Reference proteome</keyword>
<sequence>MIFIVAALLIYGLVPEVAAASTSAPCPAPVGGKIPVKCGTCFSRIIAQINKTTVLDPKVMYGFANFIGVYVEQWIKNRTTAGNNAVPTMCEIGNAIKDYVSSHLNELIACVGQYNQATAGTVASDAAQIMLVMNNYNLDEIANGATCGAMSCLQAAYNNGLVPIYKAWISNKANYTTIQNQVCVLCVNYVSTATVGKCFENIKARTRVAVLTNLYDKYVPHYFGLYQHYRDVSTVACMTKSLQCGCNITVNATQANQAASAVASG</sequence>
<reference evidence="3" key="1">
    <citation type="submission" date="2024-02" db="UniProtKB">
        <authorList>
            <consortium name="WormBaseParasite"/>
        </authorList>
    </citation>
    <scope>IDENTIFICATION</scope>
</reference>
<evidence type="ECO:0000313" key="2">
    <source>
        <dbReference type="Proteomes" id="UP000887575"/>
    </source>
</evidence>